<dbReference type="Proteomes" id="UP000095282">
    <property type="component" value="Unplaced"/>
</dbReference>
<keyword evidence="4 6" id="KW-1133">Transmembrane helix</keyword>
<comment type="similarity">
    <text evidence="2">Belongs to the nematode receptor-like protein sre family.</text>
</comment>
<sequence>MMILETIYLLNRKKLAALIRHDSTLGWYTLSTKYQLQENVQSCKVIRPGVIAVGGFTIFIILAECLPILLDVSDSLQAWCNLIFDTMVHTNALVVIPTLTLLMEGFRKVFIHNYRSVVQSIRPKKPARKKSIFVFSTRTENAENEGDVYFKMFNKSVSSEVPRK</sequence>
<dbReference type="GO" id="GO:0007606">
    <property type="term" value="P:sensory perception of chemical stimulus"/>
    <property type="evidence" value="ECO:0007669"/>
    <property type="project" value="InterPro"/>
</dbReference>
<dbReference type="Pfam" id="PF03125">
    <property type="entry name" value="Sre"/>
    <property type="match status" value="1"/>
</dbReference>
<keyword evidence="5 6" id="KW-0472">Membrane</keyword>
<proteinExistence type="inferred from homology"/>
<evidence type="ECO:0000256" key="4">
    <source>
        <dbReference type="ARBA" id="ARBA00022989"/>
    </source>
</evidence>
<evidence type="ECO:0000256" key="3">
    <source>
        <dbReference type="ARBA" id="ARBA00022692"/>
    </source>
</evidence>
<evidence type="ECO:0000313" key="7">
    <source>
        <dbReference type="Proteomes" id="UP000095282"/>
    </source>
</evidence>
<name>A0A1I7V2Z1_9PELO</name>
<dbReference type="STRING" id="1561998.A0A1I7V2Z1"/>
<dbReference type="PANTHER" id="PTHR23128">
    <property type="entry name" value="SERPENTINE RECEPTOR, CLASS E (EPSILON)-RELATED"/>
    <property type="match status" value="1"/>
</dbReference>
<dbReference type="eggNOG" id="ENOG502TFMC">
    <property type="taxonomic scope" value="Eukaryota"/>
</dbReference>
<reference evidence="8" key="1">
    <citation type="submission" date="2016-11" db="UniProtKB">
        <authorList>
            <consortium name="WormBaseParasite"/>
        </authorList>
    </citation>
    <scope>IDENTIFICATION</scope>
</reference>
<evidence type="ECO:0000256" key="6">
    <source>
        <dbReference type="SAM" id="Phobius"/>
    </source>
</evidence>
<dbReference type="AlphaFoldDB" id="A0A1I7V2Z1"/>
<keyword evidence="7" id="KW-1185">Reference proteome</keyword>
<comment type="subcellular location">
    <subcellularLocation>
        <location evidence="1">Membrane</location>
        <topology evidence="1">Multi-pass membrane protein</topology>
    </subcellularLocation>
</comment>
<protein>
    <submittedName>
        <fullName evidence="8">G_PROTEIN_RECEP_F1_2 domain-containing protein</fullName>
    </submittedName>
</protein>
<feature type="transmembrane region" description="Helical" evidence="6">
    <location>
        <begin position="50"/>
        <end position="70"/>
    </location>
</feature>
<evidence type="ECO:0000256" key="5">
    <source>
        <dbReference type="ARBA" id="ARBA00023136"/>
    </source>
</evidence>
<feature type="transmembrane region" description="Helical" evidence="6">
    <location>
        <begin position="82"/>
        <end position="102"/>
    </location>
</feature>
<dbReference type="WBParaSite" id="Csp11.Scaffold630.g21866.t1">
    <property type="protein sequence ID" value="Csp11.Scaffold630.g21866.t1"/>
    <property type="gene ID" value="Csp11.Scaffold630.g21866"/>
</dbReference>
<organism evidence="7 8">
    <name type="scientific">Caenorhabditis tropicalis</name>
    <dbReference type="NCBI Taxonomy" id="1561998"/>
    <lineage>
        <taxon>Eukaryota</taxon>
        <taxon>Metazoa</taxon>
        <taxon>Ecdysozoa</taxon>
        <taxon>Nematoda</taxon>
        <taxon>Chromadorea</taxon>
        <taxon>Rhabditida</taxon>
        <taxon>Rhabditina</taxon>
        <taxon>Rhabditomorpha</taxon>
        <taxon>Rhabditoidea</taxon>
        <taxon>Rhabditidae</taxon>
        <taxon>Peloderinae</taxon>
        <taxon>Caenorhabditis</taxon>
    </lineage>
</organism>
<evidence type="ECO:0000256" key="2">
    <source>
        <dbReference type="ARBA" id="ARBA00006803"/>
    </source>
</evidence>
<dbReference type="PANTHER" id="PTHR23128:SF136">
    <property type="entry name" value="SERPENTINE RECEPTOR CLASS EPSILON-21"/>
    <property type="match status" value="1"/>
</dbReference>
<accession>A0A1I7V2Z1</accession>
<evidence type="ECO:0000256" key="1">
    <source>
        <dbReference type="ARBA" id="ARBA00004141"/>
    </source>
</evidence>
<evidence type="ECO:0000313" key="8">
    <source>
        <dbReference type="WBParaSite" id="Csp11.Scaffold630.g21866.t1"/>
    </source>
</evidence>
<keyword evidence="3 6" id="KW-0812">Transmembrane</keyword>
<dbReference type="InterPro" id="IPR004151">
    <property type="entry name" value="7TM_GPCR_serpentine_rcpt_Sre"/>
</dbReference>
<dbReference type="GO" id="GO:0016020">
    <property type="term" value="C:membrane"/>
    <property type="evidence" value="ECO:0007669"/>
    <property type="project" value="UniProtKB-SubCell"/>
</dbReference>